<evidence type="ECO:0000313" key="14">
    <source>
        <dbReference type="Proteomes" id="UP000789941"/>
    </source>
</evidence>
<evidence type="ECO:0000256" key="2">
    <source>
        <dbReference type="ARBA" id="ARBA00006703"/>
    </source>
</evidence>
<dbReference type="Pfam" id="PF01409">
    <property type="entry name" value="tRNA-synt_2d"/>
    <property type="match status" value="1"/>
</dbReference>
<keyword evidence="9" id="KW-0460">Magnesium</keyword>
<evidence type="ECO:0000256" key="7">
    <source>
        <dbReference type="ARBA" id="ARBA00022741"/>
    </source>
</evidence>
<keyword evidence="5 13" id="KW-0436">Ligase</keyword>
<keyword evidence="11" id="KW-0030">Aminoacyl-tRNA synthetase</keyword>
<name>A0A5E4LWF9_9ARCH</name>
<dbReference type="PANTHER" id="PTHR11538:SF40">
    <property type="entry name" value="PHENYLALANINE--TRNA LIGASE ALPHA SUBUNIT"/>
    <property type="match status" value="1"/>
</dbReference>
<keyword evidence="8" id="KW-0067">ATP-binding</keyword>
<dbReference type="InterPro" id="IPR045864">
    <property type="entry name" value="aa-tRNA-synth_II/BPL/LPL"/>
</dbReference>
<accession>A0A5E4LWF9</accession>
<dbReference type="EC" id="6.1.1.20" evidence="3"/>
<dbReference type="EMBL" id="CABMJJ010000009">
    <property type="protein sequence ID" value="VVC04362.1"/>
    <property type="molecule type" value="Genomic_DNA"/>
</dbReference>
<dbReference type="NCBIfam" id="TIGR00468">
    <property type="entry name" value="pheS"/>
    <property type="match status" value="1"/>
</dbReference>
<gene>
    <name evidence="13" type="primary">pheS</name>
    <name evidence="13" type="ORF">LFW2832_00900</name>
</gene>
<protein>
    <recommendedName>
        <fullName evidence="3">phenylalanine--tRNA ligase</fullName>
        <ecNumber evidence="3">6.1.1.20</ecNumber>
    </recommendedName>
</protein>
<dbReference type="SUPFAM" id="SSF46785">
    <property type="entry name" value="Winged helix' DNA-binding domain"/>
    <property type="match status" value="1"/>
</dbReference>
<evidence type="ECO:0000256" key="6">
    <source>
        <dbReference type="ARBA" id="ARBA00022723"/>
    </source>
</evidence>
<evidence type="ECO:0000256" key="10">
    <source>
        <dbReference type="ARBA" id="ARBA00022917"/>
    </source>
</evidence>
<evidence type="ECO:0000256" key="1">
    <source>
        <dbReference type="ARBA" id="ARBA00004496"/>
    </source>
</evidence>
<comment type="similarity">
    <text evidence="2">Belongs to the class-II aminoacyl-tRNA synthetase family. Phe-tRNA synthetase alpha subunit type 2 subfamily.</text>
</comment>
<dbReference type="InterPro" id="IPR002319">
    <property type="entry name" value="Phenylalanyl-tRNA_Synthase"/>
</dbReference>
<dbReference type="InterPro" id="IPR004529">
    <property type="entry name" value="Phe-tRNA-synth_IIc_asu"/>
</dbReference>
<dbReference type="PANTHER" id="PTHR11538">
    <property type="entry name" value="PHENYLALANYL-TRNA SYNTHETASE"/>
    <property type="match status" value="1"/>
</dbReference>
<dbReference type="SUPFAM" id="SSF55681">
    <property type="entry name" value="Class II aaRS and biotin synthetases"/>
    <property type="match status" value="1"/>
</dbReference>
<dbReference type="GO" id="GO:0006432">
    <property type="term" value="P:phenylalanyl-tRNA aminoacylation"/>
    <property type="evidence" value="ECO:0007669"/>
    <property type="project" value="InterPro"/>
</dbReference>
<evidence type="ECO:0000256" key="11">
    <source>
        <dbReference type="ARBA" id="ARBA00023146"/>
    </source>
</evidence>
<comment type="subcellular location">
    <subcellularLocation>
        <location evidence="1">Cytoplasm</location>
    </subcellularLocation>
</comment>
<dbReference type="GO" id="GO:0005737">
    <property type="term" value="C:cytoplasm"/>
    <property type="evidence" value="ECO:0007669"/>
    <property type="project" value="UniProtKB-SubCell"/>
</dbReference>
<dbReference type="Gene3D" id="3.30.930.10">
    <property type="entry name" value="Bira Bifunctional Protein, Domain 2"/>
    <property type="match status" value="1"/>
</dbReference>
<keyword evidence="10" id="KW-0648">Protein biosynthesis</keyword>
<dbReference type="GO" id="GO:0046872">
    <property type="term" value="F:metal ion binding"/>
    <property type="evidence" value="ECO:0007669"/>
    <property type="project" value="UniProtKB-KW"/>
</dbReference>
<evidence type="ECO:0000256" key="5">
    <source>
        <dbReference type="ARBA" id="ARBA00022598"/>
    </source>
</evidence>
<keyword evidence="6" id="KW-0479">Metal-binding</keyword>
<sequence length="452" mass="51350">MYKGSDIVLDLLIKRSRTIEELAQLSSLNVDSIRRIIESLREEGYVTIDTRESVVGSPTAELVQYSSSTFPEVSVFQKAVSGASITDLSPVEKSIGIRWAKVKGLVKVEAGKLVPAKTQNEVDQLVTKLTHCSTELKNNGNSSDLELVEEFFERHLLDKKTIRSTTISYTGKKIDPSVFSDGFDINVPGKNASLGKNHPITQITKKIKTIMTEMGFEEMEGDLVESSFWNFDALFQPQDHPARELADTFYVKGECPLPSDKALIERVKAAHEKGWKYQWDPKEASKAVLRTHTTALSARYVAANKEKKPKKFFSIGRVFRNEATDYKHLAEFHQVEGIIIWENATFTDLLGVLKEFYRKLGFENIRFRPSFFPYTEPSLEIEVYFEKKKQWLELGGAGIFRPEVSIPLVGVYPVLAWGLSLERPLMLLLELEDIRTFYKNDVDFLTSSRLDI</sequence>
<proteinExistence type="inferred from homology"/>
<dbReference type="InterPro" id="IPR036390">
    <property type="entry name" value="WH_DNA-bd_sf"/>
</dbReference>
<keyword evidence="4" id="KW-0963">Cytoplasm</keyword>
<dbReference type="CDD" id="cd00496">
    <property type="entry name" value="PheRS_alpha_core"/>
    <property type="match status" value="1"/>
</dbReference>
<evidence type="ECO:0000313" key="13">
    <source>
        <dbReference type="EMBL" id="VVC04362.1"/>
    </source>
</evidence>
<dbReference type="InterPro" id="IPR006195">
    <property type="entry name" value="aa-tRNA-synth_II"/>
</dbReference>
<evidence type="ECO:0000256" key="8">
    <source>
        <dbReference type="ARBA" id="ARBA00022840"/>
    </source>
</evidence>
<dbReference type="GO" id="GO:0005524">
    <property type="term" value="F:ATP binding"/>
    <property type="evidence" value="ECO:0007669"/>
    <property type="project" value="UniProtKB-KW"/>
</dbReference>
<reference evidence="13 14" key="1">
    <citation type="submission" date="2019-08" db="EMBL/GenBank/DDBJ databases">
        <authorList>
            <person name="Vazquez-Campos X."/>
        </authorList>
    </citation>
    <scope>NUCLEOTIDE SEQUENCE [LARGE SCALE GENOMIC DNA]</scope>
    <source>
        <strain evidence="13">LFW-283_2</strain>
    </source>
</reference>
<dbReference type="NCBIfam" id="NF003210">
    <property type="entry name" value="PRK04172.1"/>
    <property type="match status" value="1"/>
</dbReference>
<comment type="caution">
    <text evidence="13">The sequence shown here is derived from an EMBL/GenBank/DDBJ whole genome shotgun (WGS) entry which is preliminary data.</text>
</comment>
<evidence type="ECO:0000256" key="4">
    <source>
        <dbReference type="ARBA" id="ARBA00022490"/>
    </source>
</evidence>
<organism evidence="13 14">
    <name type="scientific">Candidatus Bilamarchaeum dharawalense</name>
    <dbReference type="NCBI Taxonomy" id="2885759"/>
    <lineage>
        <taxon>Archaea</taxon>
        <taxon>Candidatus Micrarchaeota</taxon>
        <taxon>Candidatus Micrarchaeia</taxon>
        <taxon>Candidatus Anstonellales</taxon>
        <taxon>Candidatus Bilamarchaeaceae</taxon>
        <taxon>Candidatus Bilamarchaeum</taxon>
    </lineage>
</organism>
<feature type="domain" description="Aminoacyl-transfer RNA synthetases class-II family profile" evidence="12">
    <location>
        <begin position="201"/>
        <end position="447"/>
    </location>
</feature>
<evidence type="ECO:0000256" key="3">
    <source>
        <dbReference type="ARBA" id="ARBA00012814"/>
    </source>
</evidence>
<evidence type="ECO:0000256" key="9">
    <source>
        <dbReference type="ARBA" id="ARBA00022842"/>
    </source>
</evidence>
<dbReference type="GO" id="GO:0000049">
    <property type="term" value="F:tRNA binding"/>
    <property type="evidence" value="ECO:0007669"/>
    <property type="project" value="InterPro"/>
</dbReference>
<dbReference type="Proteomes" id="UP000789941">
    <property type="component" value="Unassembled WGS sequence"/>
</dbReference>
<dbReference type="PROSITE" id="PS50862">
    <property type="entry name" value="AA_TRNA_LIGASE_II"/>
    <property type="match status" value="1"/>
</dbReference>
<keyword evidence="7" id="KW-0547">Nucleotide-binding</keyword>
<dbReference type="AlphaFoldDB" id="A0A5E4LWF9"/>
<evidence type="ECO:0000259" key="12">
    <source>
        <dbReference type="PROSITE" id="PS50862"/>
    </source>
</evidence>
<dbReference type="GO" id="GO:0004826">
    <property type="term" value="F:phenylalanine-tRNA ligase activity"/>
    <property type="evidence" value="ECO:0007669"/>
    <property type="project" value="UniProtKB-EC"/>
</dbReference>